<sequence length="192" mass="18849">MRLMQIVSAPPPVQAIAFDQAAGATATNADASVTMTTPACTLIIAVSNNIIGSASVTVDGVAPTLLGTSGNMRLYTATVAAGSHTITTTGGGSWRTLIVTAYTGVTTVSGLVTANASSTTPSVTPTGSGVLAVGAFLGPNVSAAGTTSNGDIRAKQASANTSYNLAMADRASTPVSLTQASAAWNGAGVWLS</sequence>
<dbReference type="Proteomes" id="UP000011666">
    <property type="component" value="Unassembled WGS sequence"/>
</dbReference>
<name>M0QRF5_9ACTN</name>
<evidence type="ECO:0000313" key="1">
    <source>
        <dbReference type="EMBL" id="GAC71049.1"/>
    </source>
</evidence>
<dbReference type="STRING" id="1223545.GS4_47_00390"/>
<comment type="caution">
    <text evidence="1">The sequence shown here is derived from an EMBL/GenBank/DDBJ whole genome shotgun (WGS) entry which is preliminary data.</text>
</comment>
<gene>
    <name evidence="1" type="ORF">GS4_47_00390</name>
</gene>
<protein>
    <recommendedName>
        <fullName evidence="3">Minor tail protein</fullName>
    </recommendedName>
</protein>
<proteinExistence type="predicted"/>
<reference evidence="1 2" key="1">
    <citation type="submission" date="2013-01" db="EMBL/GenBank/DDBJ databases">
        <title>Whole genome shotgun sequence of Gordonia soli NBRC 108243.</title>
        <authorList>
            <person name="Isaki-Nakamura S."/>
            <person name="Hosoyama A."/>
            <person name="Tsuchikane K."/>
            <person name="Ando Y."/>
            <person name="Baba S."/>
            <person name="Ohji S."/>
            <person name="Hamada M."/>
            <person name="Tamura T."/>
            <person name="Yamazoe A."/>
            <person name="Yamazaki S."/>
            <person name="Fujita N."/>
        </authorList>
    </citation>
    <scope>NUCLEOTIDE SEQUENCE [LARGE SCALE GENOMIC DNA]</scope>
    <source>
        <strain evidence="1 2">NBRC 108243</strain>
    </source>
</reference>
<dbReference type="EMBL" id="BANX01000047">
    <property type="protein sequence ID" value="GAC71049.1"/>
    <property type="molecule type" value="Genomic_DNA"/>
</dbReference>
<evidence type="ECO:0008006" key="3">
    <source>
        <dbReference type="Google" id="ProtNLM"/>
    </source>
</evidence>
<dbReference type="AlphaFoldDB" id="M0QRF5"/>
<evidence type="ECO:0000313" key="2">
    <source>
        <dbReference type="Proteomes" id="UP000011666"/>
    </source>
</evidence>
<organism evidence="1 2">
    <name type="scientific">Gordonia soli NBRC 108243</name>
    <dbReference type="NCBI Taxonomy" id="1223545"/>
    <lineage>
        <taxon>Bacteria</taxon>
        <taxon>Bacillati</taxon>
        <taxon>Actinomycetota</taxon>
        <taxon>Actinomycetes</taxon>
        <taxon>Mycobacteriales</taxon>
        <taxon>Gordoniaceae</taxon>
        <taxon>Gordonia</taxon>
    </lineage>
</organism>
<accession>M0QRF5</accession>
<keyword evidence="2" id="KW-1185">Reference proteome</keyword>